<dbReference type="EMBL" id="JAGGLB010000033">
    <property type="protein sequence ID" value="MBP1995323.1"/>
    <property type="molecule type" value="Genomic_DNA"/>
</dbReference>
<reference evidence="2 3" key="1">
    <citation type="submission" date="2021-03" db="EMBL/GenBank/DDBJ databases">
        <title>Genomic Encyclopedia of Type Strains, Phase IV (KMG-IV): sequencing the most valuable type-strain genomes for metagenomic binning, comparative biology and taxonomic classification.</title>
        <authorList>
            <person name="Goeker M."/>
        </authorList>
    </citation>
    <scope>NUCLEOTIDE SEQUENCE [LARGE SCALE GENOMIC DNA]</scope>
    <source>
        <strain evidence="2 3">DSM 26048</strain>
    </source>
</reference>
<feature type="compositionally biased region" description="Basic and acidic residues" evidence="1">
    <location>
        <begin position="9"/>
        <end position="18"/>
    </location>
</feature>
<dbReference type="Proteomes" id="UP001519287">
    <property type="component" value="Unassembled WGS sequence"/>
</dbReference>
<dbReference type="Pfam" id="PF06314">
    <property type="entry name" value="ADC"/>
    <property type="match status" value="1"/>
</dbReference>
<dbReference type="NCBIfam" id="NF002614">
    <property type="entry name" value="PRK02265.1"/>
    <property type="match status" value="1"/>
</dbReference>
<dbReference type="EC" id="4.1.1.4" evidence="2"/>
<evidence type="ECO:0000313" key="3">
    <source>
        <dbReference type="Proteomes" id="UP001519287"/>
    </source>
</evidence>
<sequence length="274" mass="30265">MTDRMANGKTDETMKDRGANGATGGTLPGASFSTPLGAPLVPRFPIRFRDTAILTIVYRTKPGAVAALLPQPLEPVSDYVLLHFYQMRDPDWFGPHHEFAVQLDAALPAKGIRGAYSPYLMLTTDGGLGAGREIYGQPKKLGSPSIEVSGDLIVGRAVRNGIEVATGTLPYKQTPADLDDLLRYMPFTNNLNYKFVPHITGEPAIKQLTARRFADVSLLECWKGPGTAELRPNAQFPVYRLPVVEMIEGFYWRVDLTLPFGEVIHDYLAEKEMR</sequence>
<organism evidence="2 3">
    <name type="scientific">Paenibacillus eucommiae</name>
    <dbReference type="NCBI Taxonomy" id="1355755"/>
    <lineage>
        <taxon>Bacteria</taxon>
        <taxon>Bacillati</taxon>
        <taxon>Bacillota</taxon>
        <taxon>Bacilli</taxon>
        <taxon>Bacillales</taxon>
        <taxon>Paenibacillaceae</taxon>
        <taxon>Paenibacillus</taxon>
    </lineage>
</organism>
<dbReference type="InterPro" id="IPR010451">
    <property type="entry name" value="Acetoacetate_decarboxylase"/>
</dbReference>
<evidence type="ECO:0000256" key="1">
    <source>
        <dbReference type="SAM" id="MobiDB-lite"/>
    </source>
</evidence>
<comment type="caution">
    <text evidence="2">The sequence shown here is derived from an EMBL/GenBank/DDBJ whole genome shotgun (WGS) entry which is preliminary data.</text>
</comment>
<keyword evidence="3" id="KW-1185">Reference proteome</keyword>
<accession>A0ABS4J6A9</accession>
<feature type="region of interest" description="Disordered" evidence="1">
    <location>
        <begin position="1"/>
        <end position="30"/>
    </location>
</feature>
<dbReference type="InterPro" id="IPR023375">
    <property type="entry name" value="ADC_dom_sf"/>
</dbReference>
<dbReference type="Gene3D" id="2.40.400.10">
    <property type="entry name" value="Acetoacetate decarboxylase-like"/>
    <property type="match status" value="1"/>
</dbReference>
<gene>
    <name evidence="2" type="ORF">J2Z66_006965</name>
</gene>
<dbReference type="GO" id="GO:0047602">
    <property type="term" value="F:acetoacetate decarboxylase activity"/>
    <property type="evidence" value="ECO:0007669"/>
    <property type="project" value="UniProtKB-EC"/>
</dbReference>
<protein>
    <submittedName>
        <fullName evidence="2">Acetoacetate decarboxylase</fullName>
        <ecNumber evidence="2">4.1.1.4</ecNumber>
    </submittedName>
</protein>
<evidence type="ECO:0000313" key="2">
    <source>
        <dbReference type="EMBL" id="MBP1995323.1"/>
    </source>
</evidence>
<proteinExistence type="predicted"/>
<keyword evidence="2" id="KW-0456">Lyase</keyword>
<dbReference type="SUPFAM" id="SSF160104">
    <property type="entry name" value="Acetoacetate decarboxylase-like"/>
    <property type="match status" value="1"/>
</dbReference>
<dbReference type="RefSeq" id="WP_209977136.1">
    <property type="nucleotide sequence ID" value="NZ_JAGGLB010000033.1"/>
</dbReference>
<name>A0ABS4J6A9_9BACL</name>